<dbReference type="Proteomes" id="UP001362999">
    <property type="component" value="Unassembled WGS sequence"/>
</dbReference>
<dbReference type="EMBL" id="JAWWNJ010000002">
    <property type="protein sequence ID" value="KAK7062290.1"/>
    <property type="molecule type" value="Genomic_DNA"/>
</dbReference>
<evidence type="ECO:0000256" key="1">
    <source>
        <dbReference type="SAM" id="Phobius"/>
    </source>
</evidence>
<keyword evidence="1" id="KW-1133">Transmembrane helix</keyword>
<accession>A0AAW0EEM1</accession>
<gene>
    <name evidence="2" type="ORF">R3P38DRAFT_2834484</name>
</gene>
<keyword evidence="3" id="KW-1185">Reference proteome</keyword>
<keyword evidence="1" id="KW-0472">Membrane</keyword>
<evidence type="ECO:0000313" key="3">
    <source>
        <dbReference type="Proteomes" id="UP001362999"/>
    </source>
</evidence>
<proteinExistence type="predicted"/>
<feature type="transmembrane region" description="Helical" evidence="1">
    <location>
        <begin position="63"/>
        <end position="81"/>
    </location>
</feature>
<feature type="non-terminal residue" evidence="2">
    <location>
        <position position="118"/>
    </location>
</feature>
<sequence>MYFLYSVPFLSSSYVSLYLLLACFFLGVTVTSLPASCFLLFVSLSSFVDVSLPLSLTSFFVHLLRFRYFVFLVSIFVYSFAPRRTCLYIHIATHLIVHTYTYMHARAPGHPSITITIP</sequence>
<comment type="caution">
    <text evidence="2">The sequence shown here is derived from an EMBL/GenBank/DDBJ whole genome shotgun (WGS) entry which is preliminary data.</text>
</comment>
<organism evidence="2 3">
    <name type="scientific">Favolaschia claudopus</name>
    <dbReference type="NCBI Taxonomy" id="2862362"/>
    <lineage>
        <taxon>Eukaryota</taxon>
        <taxon>Fungi</taxon>
        <taxon>Dikarya</taxon>
        <taxon>Basidiomycota</taxon>
        <taxon>Agaricomycotina</taxon>
        <taxon>Agaricomycetes</taxon>
        <taxon>Agaricomycetidae</taxon>
        <taxon>Agaricales</taxon>
        <taxon>Marasmiineae</taxon>
        <taxon>Mycenaceae</taxon>
        <taxon>Favolaschia</taxon>
    </lineage>
</organism>
<dbReference type="AlphaFoldDB" id="A0AAW0EEM1"/>
<keyword evidence="1" id="KW-0812">Transmembrane</keyword>
<feature type="transmembrane region" description="Helical" evidence="1">
    <location>
        <begin position="15"/>
        <end position="42"/>
    </location>
</feature>
<protein>
    <submittedName>
        <fullName evidence="2">Uncharacterized protein</fullName>
    </submittedName>
</protein>
<name>A0AAW0EEM1_9AGAR</name>
<evidence type="ECO:0000313" key="2">
    <source>
        <dbReference type="EMBL" id="KAK7062290.1"/>
    </source>
</evidence>
<reference evidence="2 3" key="1">
    <citation type="journal article" date="2024" name="J Genomics">
        <title>Draft genome sequencing and assembly of Favolaschia claudopus CIRM-BRFM 2984 isolated from oak limbs.</title>
        <authorList>
            <person name="Navarro D."/>
            <person name="Drula E."/>
            <person name="Chaduli D."/>
            <person name="Cazenave R."/>
            <person name="Ahrendt S."/>
            <person name="Wang J."/>
            <person name="Lipzen A."/>
            <person name="Daum C."/>
            <person name="Barry K."/>
            <person name="Grigoriev I.V."/>
            <person name="Favel A."/>
            <person name="Rosso M.N."/>
            <person name="Martin F."/>
        </authorList>
    </citation>
    <scope>NUCLEOTIDE SEQUENCE [LARGE SCALE GENOMIC DNA]</scope>
    <source>
        <strain evidence="2 3">CIRM-BRFM 2984</strain>
    </source>
</reference>